<gene>
    <name evidence="7" type="ORF">HA72_1222</name>
    <name evidence="8" type="ORF">MsedA_1241</name>
    <name evidence="9" type="ORF">MsedB_1243</name>
    <name evidence="10" type="ORF">MsedC_1241</name>
    <name evidence="11" type="ORF">MsedD_1242</name>
    <name evidence="12" type="ORF">MsedE_1245</name>
</gene>
<reference evidence="15 16" key="2">
    <citation type="journal article" date="2015" name="Genome Announc.">
        <title>Complete Genome Sequences of Evolved Arsenate-Resistant Metallosphaera sedula Strains.</title>
        <authorList>
            <person name="Ai C."/>
            <person name="McCarthy S."/>
            <person name="Schackwitz W."/>
            <person name="Martin J."/>
            <person name="Lipzen A."/>
            <person name="Blum P."/>
        </authorList>
    </citation>
    <scope>NUCLEOTIDE SEQUENCE [LARGE SCALE GENOMIC DNA]</scope>
    <source>
        <strain evidence="10 16">ARS120-1</strain>
        <strain evidence="11 15">ARS120-2</strain>
        <strain evidence="8 18">ARS50-1</strain>
        <strain evidence="9 17">ARS50-2</strain>
    </source>
</reference>
<dbReference type="Proteomes" id="UP000062398">
    <property type="component" value="Chromosome"/>
</dbReference>
<feature type="transmembrane region" description="Helical" evidence="5">
    <location>
        <begin position="397"/>
        <end position="421"/>
    </location>
</feature>
<dbReference type="PROSITE" id="PS50850">
    <property type="entry name" value="MFS"/>
    <property type="match status" value="1"/>
</dbReference>
<feature type="transmembrane region" description="Helical" evidence="5">
    <location>
        <begin position="427"/>
        <end position="448"/>
    </location>
</feature>
<feature type="transmembrane region" description="Helical" evidence="5">
    <location>
        <begin position="307"/>
        <end position="329"/>
    </location>
</feature>
<evidence type="ECO:0000313" key="10">
    <source>
        <dbReference type="EMBL" id="AKV78740.1"/>
    </source>
</evidence>
<dbReference type="InterPro" id="IPR036259">
    <property type="entry name" value="MFS_trans_sf"/>
</dbReference>
<protein>
    <submittedName>
        <fullName evidence="8">MFS transporter</fullName>
    </submittedName>
    <submittedName>
        <fullName evidence="7">Major facilitator superfamily MFS_1</fullName>
    </submittedName>
</protein>
<accession>A0A088E5T9</accession>
<dbReference type="Proteomes" id="UP000056255">
    <property type="component" value="Chromosome"/>
</dbReference>
<evidence type="ECO:0000256" key="1">
    <source>
        <dbReference type="ARBA" id="ARBA00004141"/>
    </source>
</evidence>
<dbReference type="SUPFAM" id="SSF103473">
    <property type="entry name" value="MFS general substrate transporter"/>
    <property type="match status" value="1"/>
</dbReference>
<dbReference type="CDD" id="cd17316">
    <property type="entry name" value="MFS_SV2_like"/>
    <property type="match status" value="1"/>
</dbReference>
<feature type="transmembrane region" description="Helical" evidence="5">
    <location>
        <begin position="21"/>
        <end position="42"/>
    </location>
</feature>
<dbReference type="GO" id="GO:0005886">
    <property type="term" value="C:plasma membrane"/>
    <property type="evidence" value="ECO:0007669"/>
    <property type="project" value="TreeGrafter"/>
</dbReference>
<evidence type="ECO:0000256" key="4">
    <source>
        <dbReference type="ARBA" id="ARBA00023136"/>
    </source>
</evidence>
<dbReference type="GeneID" id="91755716"/>
<sequence>MADSSNLRQSPEWYVARVDRLPTWGLSYALIWAMGFSFFITLYDVINVGFALPYVPFVVSAAQASLIASLGLWGYVVGAPIFSYIADVVGRRPTLVFTALLTALGSFGDALSVNYPMLAVFRFITGMAIGADLVLVMTYMAEMSPAAKRGQYTNLAFIGGWAGIGIGPFIAALIVTSIPSIGWRIVFVVGGILAALALAIRAYAPETVRFLAMKGKFNEADSLVGHMETTSMKRAGVNQLPEPNMKVYNVPKENPFKVLAKPKYLKRLIILFLLMFTIYFMDYPFLVLPETWVKDVLGYSGSLFSSAVFYFGLAGIGAFLGAILLRFIIDRFDRRYMTVFGVVVFTIGTAIMAIGGIARSIPTFFIGSFIAELVGVGWFNVYYLLCSENFPTSARATGYAITDGIGHAGGAIGLLTVFPLIPILGNIGAWTVPWIPAIVMAIVTVFTLPKTVKVRLEEVNEATDRV</sequence>
<organism evidence="7 13">
    <name type="scientific">Metallosphaera sedula</name>
    <dbReference type="NCBI Taxonomy" id="43687"/>
    <lineage>
        <taxon>Archaea</taxon>
        <taxon>Thermoproteota</taxon>
        <taxon>Thermoprotei</taxon>
        <taxon>Sulfolobales</taxon>
        <taxon>Sulfolobaceae</taxon>
        <taxon>Metallosphaera</taxon>
    </lineage>
</organism>
<dbReference type="EMBL" id="CP012174">
    <property type="protein sequence ID" value="AKV78740.1"/>
    <property type="molecule type" value="Genomic_DNA"/>
</dbReference>
<dbReference type="RefSeq" id="WP_012021170.1">
    <property type="nucleotide sequence ID" value="NZ_AP019770.1"/>
</dbReference>
<keyword evidence="4 5" id="KW-0472">Membrane</keyword>
<name>A0A088E5T9_9CREN</name>
<evidence type="ECO:0000313" key="9">
    <source>
        <dbReference type="EMBL" id="AKV76488.1"/>
    </source>
</evidence>
<evidence type="ECO:0000256" key="2">
    <source>
        <dbReference type="ARBA" id="ARBA00022692"/>
    </source>
</evidence>
<evidence type="ECO:0000313" key="8">
    <source>
        <dbReference type="EMBL" id="AKV74249.1"/>
    </source>
</evidence>
<dbReference type="EMBL" id="CP008822">
    <property type="protein sequence ID" value="AIM27368.1"/>
    <property type="molecule type" value="Genomic_DNA"/>
</dbReference>
<dbReference type="Proteomes" id="UP000061362">
    <property type="component" value="Chromosome"/>
</dbReference>
<dbReference type="PROSITE" id="PS00217">
    <property type="entry name" value="SUGAR_TRANSPORT_2"/>
    <property type="match status" value="1"/>
</dbReference>
<dbReference type="PANTHER" id="PTHR23508">
    <property type="entry name" value="CARBOXYLIC ACID TRANSPORTER PROTEIN HOMOLOG"/>
    <property type="match status" value="1"/>
</dbReference>
<evidence type="ECO:0000313" key="11">
    <source>
        <dbReference type="EMBL" id="AKV80985.1"/>
    </source>
</evidence>
<evidence type="ECO:0000256" key="3">
    <source>
        <dbReference type="ARBA" id="ARBA00022989"/>
    </source>
</evidence>
<evidence type="ECO:0000313" key="18">
    <source>
        <dbReference type="Proteomes" id="UP000068832"/>
    </source>
</evidence>
<feature type="transmembrane region" description="Helical" evidence="5">
    <location>
        <begin position="94"/>
        <end position="113"/>
    </location>
</feature>
<dbReference type="AlphaFoldDB" id="A0A088E5T9"/>
<feature type="transmembrane region" description="Helical" evidence="5">
    <location>
        <begin position="268"/>
        <end position="287"/>
    </location>
</feature>
<keyword evidence="3 5" id="KW-1133">Transmembrane helix</keyword>
<feature type="transmembrane region" description="Helical" evidence="5">
    <location>
        <begin position="54"/>
        <end position="82"/>
    </location>
</feature>
<evidence type="ECO:0000313" key="13">
    <source>
        <dbReference type="Proteomes" id="UP000029084"/>
    </source>
</evidence>
<evidence type="ECO:0000256" key="5">
    <source>
        <dbReference type="SAM" id="Phobius"/>
    </source>
</evidence>
<dbReference type="Proteomes" id="UP000062475">
    <property type="component" value="Chromosome"/>
</dbReference>
<dbReference type="EMBL" id="CP012176">
    <property type="protein sequence ID" value="AKV83226.1"/>
    <property type="molecule type" value="Genomic_DNA"/>
</dbReference>
<dbReference type="OrthoDB" id="117970at2157"/>
<dbReference type="GO" id="GO:0046943">
    <property type="term" value="F:carboxylic acid transmembrane transporter activity"/>
    <property type="evidence" value="ECO:0007669"/>
    <property type="project" value="TreeGrafter"/>
</dbReference>
<dbReference type="InterPro" id="IPR020846">
    <property type="entry name" value="MFS_dom"/>
</dbReference>
<dbReference type="EMBL" id="CP012172">
    <property type="protein sequence ID" value="AKV74249.1"/>
    <property type="molecule type" value="Genomic_DNA"/>
</dbReference>
<dbReference type="Pfam" id="PF07690">
    <property type="entry name" value="MFS_1"/>
    <property type="match status" value="1"/>
</dbReference>
<dbReference type="Proteomes" id="UP000068832">
    <property type="component" value="Chromosome"/>
</dbReference>
<dbReference type="Gene3D" id="1.20.1250.20">
    <property type="entry name" value="MFS general substrate transporter like domains"/>
    <property type="match status" value="1"/>
</dbReference>
<dbReference type="EMBL" id="CP012173">
    <property type="protein sequence ID" value="AKV76488.1"/>
    <property type="molecule type" value="Genomic_DNA"/>
</dbReference>
<dbReference type="InterPro" id="IPR011701">
    <property type="entry name" value="MFS"/>
</dbReference>
<evidence type="ECO:0000259" key="6">
    <source>
        <dbReference type="PROSITE" id="PS50850"/>
    </source>
</evidence>
<evidence type="ECO:0000313" key="15">
    <source>
        <dbReference type="Proteomes" id="UP000061362"/>
    </source>
</evidence>
<dbReference type="EMBL" id="CP012175">
    <property type="protein sequence ID" value="AKV80985.1"/>
    <property type="molecule type" value="Genomic_DNA"/>
</dbReference>
<dbReference type="PATRIC" id="fig|43687.5.peg.1330"/>
<feature type="domain" description="Major facilitator superfamily (MFS) profile" evidence="6">
    <location>
        <begin position="28"/>
        <end position="452"/>
    </location>
</feature>
<feature type="transmembrane region" description="Helical" evidence="5">
    <location>
        <begin position="152"/>
        <end position="175"/>
    </location>
</feature>
<proteinExistence type="predicted"/>
<dbReference type="PANTHER" id="PTHR23508:SF10">
    <property type="entry name" value="CARBOXYLIC ACID TRANSPORTER PROTEIN HOMOLOG"/>
    <property type="match status" value="1"/>
</dbReference>
<evidence type="ECO:0000313" key="14">
    <source>
        <dbReference type="Proteomes" id="UP000056255"/>
    </source>
</evidence>
<comment type="subcellular location">
    <subcellularLocation>
        <location evidence="1">Membrane</location>
        <topology evidence="1">Multi-pass membrane protein</topology>
    </subcellularLocation>
</comment>
<dbReference type="Proteomes" id="UP000029084">
    <property type="component" value="Chromosome"/>
</dbReference>
<feature type="transmembrane region" description="Helical" evidence="5">
    <location>
        <begin position="336"/>
        <end position="358"/>
    </location>
</feature>
<evidence type="ECO:0000313" key="17">
    <source>
        <dbReference type="Proteomes" id="UP000062475"/>
    </source>
</evidence>
<reference evidence="7 13" key="1">
    <citation type="journal article" date="2014" name="J. Bacteriol.">
        <title>Role of an Archaeal PitA Transporter in the Copper and Arsenic Resistance of Metallosphaera sedula, an Extreme Thermoacidophile.</title>
        <authorList>
            <person name="McCarthy S."/>
            <person name="Ai C."/>
            <person name="Wheaton G."/>
            <person name="Tevatia R."/>
            <person name="Eckrich V."/>
            <person name="Kelly R."/>
            <person name="Blum P."/>
        </authorList>
    </citation>
    <scope>NUCLEOTIDE SEQUENCE [LARGE SCALE GENOMIC DNA]</scope>
    <source>
        <strain evidence="7 13">CuR1</strain>
    </source>
</reference>
<reference evidence="12 14" key="3">
    <citation type="submission" date="2015-07" db="EMBL/GenBank/DDBJ databases">
        <title>Physiological, transcriptional responses and genome re-sequencing of acid resistant extremely thermoacidophilic Metallosphaera sedula SARC-M1.</title>
        <authorList>
            <person name="Ai C."/>
            <person name="McCarthy S."/>
            <person name="Eckrich V."/>
            <person name="Rudrappa D."/>
            <person name="Qiu G."/>
            <person name="Blum P."/>
        </authorList>
    </citation>
    <scope>NUCLEOTIDE SEQUENCE [LARGE SCALE GENOMIC DNA]</scope>
    <source>
        <strain evidence="12 14">SARC-M1</strain>
    </source>
</reference>
<feature type="transmembrane region" description="Helical" evidence="5">
    <location>
        <begin position="119"/>
        <end position="140"/>
    </location>
</feature>
<evidence type="ECO:0000313" key="7">
    <source>
        <dbReference type="EMBL" id="AIM27368.1"/>
    </source>
</evidence>
<dbReference type="InterPro" id="IPR005829">
    <property type="entry name" value="Sugar_transporter_CS"/>
</dbReference>
<feature type="transmembrane region" description="Helical" evidence="5">
    <location>
        <begin position="181"/>
        <end position="204"/>
    </location>
</feature>
<keyword evidence="2 5" id="KW-0812">Transmembrane</keyword>
<dbReference type="OMA" id="FHWTLII"/>
<feature type="transmembrane region" description="Helical" evidence="5">
    <location>
        <begin position="364"/>
        <end position="385"/>
    </location>
</feature>
<evidence type="ECO:0000313" key="12">
    <source>
        <dbReference type="EMBL" id="AKV83226.1"/>
    </source>
</evidence>
<evidence type="ECO:0000313" key="16">
    <source>
        <dbReference type="Proteomes" id="UP000062398"/>
    </source>
</evidence>